<feature type="region of interest" description="Disordered" evidence="5">
    <location>
        <begin position="216"/>
        <end position="237"/>
    </location>
</feature>
<evidence type="ECO:0000256" key="4">
    <source>
        <dbReference type="PROSITE-ProRule" id="PRU00335"/>
    </source>
</evidence>
<organism evidence="7">
    <name type="scientific">Paraconexibacter sp. AEG42_29</name>
    <dbReference type="NCBI Taxonomy" id="2997339"/>
    <lineage>
        <taxon>Bacteria</taxon>
        <taxon>Bacillati</taxon>
        <taxon>Actinomycetota</taxon>
        <taxon>Thermoleophilia</taxon>
        <taxon>Solirubrobacterales</taxon>
        <taxon>Paraconexibacteraceae</taxon>
        <taxon>Paraconexibacter</taxon>
    </lineage>
</organism>
<dbReference type="KEGG" id="parq:DSM112329_02591"/>
<dbReference type="InterPro" id="IPR009057">
    <property type="entry name" value="Homeodomain-like_sf"/>
</dbReference>
<keyword evidence="1" id="KW-0805">Transcription regulation</keyword>
<dbReference type="AlphaFoldDB" id="A0AAU7AVL2"/>
<evidence type="ECO:0000259" key="6">
    <source>
        <dbReference type="PROSITE" id="PS50977"/>
    </source>
</evidence>
<name>A0AAU7AVL2_9ACTN</name>
<dbReference type="PANTHER" id="PTHR30055">
    <property type="entry name" value="HTH-TYPE TRANSCRIPTIONAL REGULATOR RUTR"/>
    <property type="match status" value="1"/>
</dbReference>
<dbReference type="InterPro" id="IPR025996">
    <property type="entry name" value="MT1864/Rv1816-like_C"/>
</dbReference>
<feature type="domain" description="HTH tetR-type" evidence="6">
    <location>
        <begin position="17"/>
        <end position="77"/>
    </location>
</feature>
<dbReference type="GO" id="GO:0003700">
    <property type="term" value="F:DNA-binding transcription factor activity"/>
    <property type="evidence" value="ECO:0007669"/>
    <property type="project" value="TreeGrafter"/>
</dbReference>
<dbReference type="SUPFAM" id="SSF48498">
    <property type="entry name" value="Tetracyclin repressor-like, C-terminal domain"/>
    <property type="match status" value="1"/>
</dbReference>
<gene>
    <name evidence="7" type="ORF">DSM112329_02591</name>
</gene>
<dbReference type="SUPFAM" id="SSF46689">
    <property type="entry name" value="Homeodomain-like"/>
    <property type="match status" value="1"/>
</dbReference>
<accession>A0AAU7AVL2</accession>
<evidence type="ECO:0000256" key="2">
    <source>
        <dbReference type="ARBA" id="ARBA00023125"/>
    </source>
</evidence>
<dbReference type="PRINTS" id="PR00455">
    <property type="entry name" value="HTHTETR"/>
</dbReference>
<dbReference type="InterPro" id="IPR001647">
    <property type="entry name" value="HTH_TetR"/>
</dbReference>
<sequence length="237" mass="25677">MNPLAESNATRGARRRARTGAAILDAAERTFTDAGYRGAKMEDVADAADVAVGSIYSHFGNKDGLYLAVVERAVELFSRYMDQAYQDEWTPLEQVMACGDAYLRFHFEHPGAFRFLAFDDIDPAADIDAERRARVAAGIDALIEEFSGKIQEAVDAGEARPLDARLTGRFLWGAWNGMVALTQRSDGLALTEVELDAAILQARVIVNAGLCSTAARGPDGEPRAQLRTTQSPPPAVD</sequence>
<dbReference type="Gene3D" id="1.10.357.10">
    <property type="entry name" value="Tetracycline Repressor, domain 2"/>
    <property type="match status" value="1"/>
</dbReference>
<evidence type="ECO:0000256" key="5">
    <source>
        <dbReference type="SAM" id="MobiDB-lite"/>
    </source>
</evidence>
<feature type="DNA-binding region" description="H-T-H motif" evidence="4">
    <location>
        <begin position="40"/>
        <end position="59"/>
    </location>
</feature>
<proteinExistence type="predicted"/>
<dbReference type="PANTHER" id="PTHR30055:SF234">
    <property type="entry name" value="HTH-TYPE TRANSCRIPTIONAL REGULATOR BETI"/>
    <property type="match status" value="1"/>
</dbReference>
<dbReference type="GO" id="GO:0000976">
    <property type="term" value="F:transcription cis-regulatory region binding"/>
    <property type="evidence" value="ECO:0007669"/>
    <property type="project" value="TreeGrafter"/>
</dbReference>
<keyword evidence="2 4" id="KW-0238">DNA-binding</keyword>
<dbReference type="Pfam" id="PF00440">
    <property type="entry name" value="TetR_N"/>
    <property type="match status" value="1"/>
</dbReference>
<keyword evidence="3" id="KW-0804">Transcription</keyword>
<reference evidence="7" key="1">
    <citation type="submission" date="2022-12" db="EMBL/GenBank/DDBJ databases">
        <title>Paraconexibacter alkalitolerans sp. nov. and Baekduia alba sp. nov., isolated from soil and emended description of the genera Paraconexibacter (Chun et al., 2020) and Baekduia (An et al., 2020).</title>
        <authorList>
            <person name="Vieira S."/>
            <person name="Huber K.J."/>
            <person name="Geppert A."/>
            <person name="Wolf J."/>
            <person name="Neumann-Schaal M."/>
            <person name="Muesken M."/>
            <person name="Overmann J."/>
        </authorList>
    </citation>
    <scope>NUCLEOTIDE SEQUENCE</scope>
    <source>
        <strain evidence="7">AEG42_29</strain>
    </source>
</reference>
<dbReference type="PROSITE" id="PS50977">
    <property type="entry name" value="HTH_TETR_2"/>
    <property type="match status" value="1"/>
</dbReference>
<dbReference type="InterPro" id="IPR036271">
    <property type="entry name" value="Tet_transcr_reg_TetR-rel_C_sf"/>
</dbReference>
<protein>
    <recommendedName>
        <fullName evidence="6">HTH tetR-type domain-containing protein</fullName>
    </recommendedName>
</protein>
<dbReference type="Gene3D" id="1.10.10.60">
    <property type="entry name" value="Homeodomain-like"/>
    <property type="match status" value="1"/>
</dbReference>
<dbReference type="Pfam" id="PF13305">
    <property type="entry name" value="TetR_C_33"/>
    <property type="match status" value="1"/>
</dbReference>
<dbReference type="RefSeq" id="WP_354702236.1">
    <property type="nucleotide sequence ID" value="NZ_CP114014.1"/>
</dbReference>
<evidence type="ECO:0000256" key="3">
    <source>
        <dbReference type="ARBA" id="ARBA00023163"/>
    </source>
</evidence>
<dbReference type="EMBL" id="CP114014">
    <property type="protein sequence ID" value="XAY05733.1"/>
    <property type="molecule type" value="Genomic_DNA"/>
</dbReference>
<evidence type="ECO:0000313" key="7">
    <source>
        <dbReference type="EMBL" id="XAY05733.1"/>
    </source>
</evidence>
<dbReference type="InterPro" id="IPR050109">
    <property type="entry name" value="HTH-type_TetR-like_transc_reg"/>
</dbReference>
<evidence type="ECO:0000256" key="1">
    <source>
        <dbReference type="ARBA" id="ARBA00023015"/>
    </source>
</evidence>